<dbReference type="EMBL" id="CBSV010000149">
    <property type="protein sequence ID" value="CDH01768.1"/>
    <property type="molecule type" value="Genomic_DNA"/>
</dbReference>
<comment type="caution">
    <text evidence="1">The sequence shown here is derived from an EMBL/GenBank/DDBJ whole genome shotgun (WGS) entry which is preliminary data.</text>
</comment>
<organism evidence="1 2">
    <name type="scientific">Xenorhabdus bovienii str. feltiae Moldova</name>
    <dbReference type="NCBI Taxonomy" id="1398200"/>
    <lineage>
        <taxon>Bacteria</taxon>
        <taxon>Pseudomonadati</taxon>
        <taxon>Pseudomonadota</taxon>
        <taxon>Gammaproteobacteria</taxon>
        <taxon>Enterobacterales</taxon>
        <taxon>Morganellaceae</taxon>
        <taxon>Xenorhabdus</taxon>
    </lineage>
</organism>
<dbReference type="Proteomes" id="UP000028487">
    <property type="component" value="Unassembled WGS sequence"/>
</dbReference>
<sequence>MSCELTQIICLIREIAIRSRIGPELSGHCEFMHFNPYGNFSLRISSIDDSIKI</sequence>
<gene>
    <name evidence="1" type="ORF">XBFM1_2320026</name>
</gene>
<evidence type="ECO:0000313" key="1">
    <source>
        <dbReference type="EMBL" id="CDH01768.1"/>
    </source>
</evidence>
<evidence type="ECO:0000313" key="2">
    <source>
        <dbReference type="Proteomes" id="UP000028487"/>
    </source>
</evidence>
<dbReference type="AlphaFoldDB" id="A0A077NTM3"/>
<reference evidence="1" key="1">
    <citation type="submission" date="2013-07" db="EMBL/GenBank/DDBJ databases">
        <title>Sub-species coevolution in mutualistic symbiosis.</title>
        <authorList>
            <person name="Murfin K."/>
            <person name="Klassen J."/>
            <person name="Lee M."/>
            <person name="Forst S."/>
            <person name="Stock P."/>
            <person name="Goodrich-Blair H."/>
        </authorList>
    </citation>
    <scope>NUCLEOTIDE SEQUENCE [LARGE SCALE GENOMIC DNA]</scope>
    <source>
        <strain evidence="1">Feltiae Moldova</strain>
    </source>
</reference>
<proteinExistence type="predicted"/>
<accession>A0A077NTM3</accession>
<dbReference type="HOGENOM" id="CLU_3067687_0_0_6"/>
<protein>
    <submittedName>
        <fullName evidence="1">Uncharacterized protein</fullName>
    </submittedName>
</protein>
<name>A0A077NTM3_XENBV</name>